<feature type="transmembrane region" description="Helical" evidence="1">
    <location>
        <begin position="90"/>
        <end position="115"/>
    </location>
</feature>
<dbReference type="Proteomes" id="UP000306791">
    <property type="component" value="Unassembled WGS sequence"/>
</dbReference>
<evidence type="ECO:0000313" key="3">
    <source>
        <dbReference type="EMBL" id="TLM79154.1"/>
    </source>
</evidence>
<dbReference type="Gene3D" id="3.55.50.30">
    <property type="match status" value="1"/>
</dbReference>
<keyword evidence="1" id="KW-1133">Transmembrane helix</keyword>
<dbReference type="RefSeq" id="WP_138234327.1">
    <property type="nucleotide sequence ID" value="NZ_CP185860.1"/>
</dbReference>
<evidence type="ECO:0000256" key="1">
    <source>
        <dbReference type="SAM" id="Phobius"/>
    </source>
</evidence>
<feature type="domain" description="FecR protein" evidence="2">
    <location>
        <begin position="129"/>
        <end position="219"/>
    </location>
</feature>
<dbReference type="InterPro" id="IPR006860">
    <property type="entry name" value="FecR"/>
</dbReference>
<name>A0ABY2UL80_9GAMM</name>
<dbReference type="PANTHER" id="PTHR30273:SF2">
    <property type="entry name" value="PROTEIN FECR"/>
    <property type="match status" value="1"/>
</dbReference>
<evidence type="ECO:0000259" key="2">
    <source>
        <dbReference type="Pfam" id="PF04773"/>
    </source>
</evidence>
<dbReference type="Pfam" id="PF04773">
    <property type="entry name" value="FecR"/>
    <property type="match status" value="1"/>
</dbReference>
<dbReference type="InterPro" id="IPR012373">
    <property type="entry name" value="Ferrdict_sens_TM"/>
</dbReference>
<keyword evidence="1" id="KW-0812">Transmembrane</keyword>
<sequence>MTTGNSHPQTDIRLVEAEARTWFMLRGERDLKADEQSAYDAWMQQAVNRKAYQRLQLIDRSLAALAAGSEGARLRQPGGLAGLLDRLNNYFGISPVSGFAFACTLMLAVGVVYLAPWQGEPAAQAYTSELAQVRTITLDDGSRITLGGDTAIESDFSNERRGVKLLRGQAFFDIAKDPSRPFFVSARGAEIRVVGTRFDVNAGSKLNPEVKVTVEEGVVDVASRDRESAGAVEAPKVRLTAGQQVRVSEQQLSRVNTVDATRVAGWRQGKFSYRDAPLSEIVADANRYRKNRIVIGTRELENLRVTTAFNADQADTLVAMLEQSLPVRVFKEPDGRVVIWPGAVAD</sequence>
<organism evidence="3 4">
    <name type="scientific">Microbulbifer harenosus</name>
    <dbReference type="NCBI Taxonomy" id="2576840"/>
    <lineage>
        <taxon>Bacteria</taxon>
        <taxon>Pseudomonadati</taxon>
        <taxon>Pseudomonadota</taxon>
        <taxon>Gammaproteobacteria</taxon>
        <taxon>Cellvibrionales</taxon>
        <taxon>Microbulbiferaceae</taxon>
        <taxon>Microbulbifer</taxon>
    </lineage>
</organism>
<comment type="caution">
    <text evidence="3">The sequence shown here is derived from an EMBL/GenBank/DDBJ whole genome shotgun (WGS) entry which is preliminary data.</text>
</comment>
<accession>A0ABY2UL80</accession>
<dbReference type="EMBL" id="VANI01000004">
    <property type="protein sequence ID" value="TLM79154.1"/>
    <property type="molecule type" value="Genomic_DNA"/>
</dbReference>
<keyword evidence="1" id="KW-0472">Membrane</keyword>
<gene>
    <name evidence="3" type="ORF">FDY93_03335</name>
</gene>
<dbReference type="PANTHER" id="PTHR30273">
    <property type="entry name" value="PERIPLASMIC SIGNAL SENSOR AND SIGMA FACTOR ACTIVATOR FECR-RELATED"/>
    <property type="match status" value="1"/>
</dbReference>
<dbReference type="PIRSF" id="PIRSF018266">
    <property type="entry name" value="FecR"/>
    <property type="match status" value="1"/>
</dbReference>
<protein>
    <submittedName>
        <fullName evidence="3">DUF4974 domain-containing protein</fullName>
    </submittedName>
</protein>
<evidence type="ECO:0000313" key="4">
    <source>
        <dbReference type="Proteomes" id="UP000306791"/>
    </source>
</evidence>
<proteinExistence type="predicted"/>
<reference evidence="3 4" key="1">
    <citation type="submission" date="2019-05" db="EMBL/GenBank/DDBJ databases">
        <title>Microbulbifer harenosus sp. nov., an alginate-degrading bacterium isolated from coastal sand.</title>
        <authorList>
            <person name="Huang H."/>
            <person name="Mo K."/>
            <person name="Bao S."/>
        </authorList>
    </citation>
    <scope>NUCLEOTIDE SEQUENCE [LARGE SCALE GENOMIC DNA]</scope>
    <source>
        <strain evidence="3 4">HB161719</strain>
    </source>
</reference>
<keyword evidence="4" id="KW-1185">Reference proteome</keyword>
<dbReference type="Gene3D" id="2.60.120.1440">
    <property type="match status" value="1"/>
</dbReference>